<dbReference type="EMBL" id="JANJYI010000002">
    <property type="protein sequence ID" value="KAK2658488.1"/>
    <property type="molecule type" value="Genomic_DNA"/>
</dbReference>
<proteinExistence type="predicted"/>
<sequence>MNVQSILSSLILARWTLGAKHMTNIDCSREVTLTPTMELARYGLLSAKCNKLCYFALKSNDGFKEADRHIEQLTVRMQELMPSSPLASVEIVLCPKDKHVHIVRDPVIAATKGCSARKKMAKVKSRKCGNCGKASHTVKTCHKTQLHNNSTIASNTLHMLDPCCTENSSNSIATPSSRPSYDFTFPINDGGMGYMSPTIYPDIEGFTLSSSTFDLHANLWWGSAQR</sequence>
<dbReference type="AlphaFoldDB" id="A0AAD9XFK4"/>
<feature type="signal peptide" evidence="1">
    <location>
        <begin position="1"/>
        <end position="18"/>
    </location>
</feature>
<protein>
    <submittedName>
        <fullName evidence="2">Uncharacterized protein</fullName>
    </submittedName>
</protein>
<gene>
    <name evidence="2" type="ORF">Ddye_005021</name>
</gene>
<accession>A0AAD9XFK4</accession>
<evidence type="ECO:0000313" key="2">
    <source>
        <dbReference type="EMBL" id="KAK2658488.1"/>
    </source>
</evidence>
<reference evidence="2" key="1">
    <citation type="journal article" date="2023" name="Plant J.">
        <title>Genome sequences and population genomics provide insights into the demographic history, inbreeding, and mutation load of two 'living fossil' tree species of Dipteronia.</title>
        <authorList>
            <person name="Feng Y."/>
            <person name="Comes H.P."/>
            <person name="Chen J."/>
            <person name="Zhu S."/>
            <person name="Lu R."/>
            <person name="Zhang X."/>
            <person name="Li P."/>
            <person name="Qiu J."/>
            <person name="Olsen K.M."/>
            <person name="Qiu Y."/>
        </authorList>
    </citation>
    <scope>NUCLEOTIDE SEQUENCE</scope>
    <source>
        <strain evidence="2">KIB01</strain>
    </source>
</reference>
<organism evidence="2 3">
    <name type="scientific">Dipteronia dyeriana</name>
    <dbReference type="NCBI Taxonomy" id="168575"/>
    <lineage>
        <taxon>Eukaryota</taxon>
        <taxon>Viridiplantae</taxon>
        <taxon>Streptophyta</taxon>
        <taxon>Embryophyta</taxon>
        <taxon>Tracheophyta</taxon>
        <taxon>Spermatophyta</taxon>
        <taxon>Magnoliopsida</taxon>
        <taxon>eudicotyledons</taxon>
        <taxon>Gunneridae</taxon>
        <taxon>Pentapetalae</taxon>
        <taxon>rosids</taxon>
        <taxon>malvids</taxon>
        <taxon>Sapindales</taxon>
        <taxon>Sapindaceae</taxon>
        <taxon>Hippocastanoideae</taxon>
        <taxon>Acereae</taxon>
        <taxon>Dipteronia</taxon>
    </lineage>
</organism>
<name>A0AAD9XFK4_9ROSI</name>
<keyword evidence="3" id="KW-1185">Reference proteome</keyword>
<dbReference type="Proteomes" id="UP001280121">
    <property type="component" value="Unassembled WGS sequence"/>
</dbReference>
<evidence type="ECO:0000313" key="3">
    <source>
        <dbReference type="Proteomes" id="UP001280121"/>
    </source>
</evidence>
<evidence type="ECO:0000256" key="1">
    <source>
        <dbReference type="SAM" id="SignalP"/>
    </source>
</evidence>
<keyword evidence="1" id="KW-0732">Signal</keyword>
<feature type="chain" id="PRO_5041958492" evidence="1">
    <location>
        <begin position="19"/>
        <end position="226"/>
    </location>
</feature>
<comment type="caution">
    <text evidence="2">The sequence shown here is derived from an EMBL/GenBank/DDBJ whole genome shotgun (WGS) entry which is preliminary data.</text>
</comment>